<feature type="compositionally biased region" description="Polar residues" evidence="1">
    <location>
        <begin position="256"/>
        <end position="266"/>
    </location>
</feature>
<feature type="region of interest" description="Disordered" evidence="1">
    <location>
        <begin position="162"/>
        <end position="229"/>
    </location>
</feature>
<evidence type="ECO:0000313" key="3">
    <source>
        <dbReference type="Proteomes" id="UP000604825"/>
    </source>
</evidence>
<accession>A0A811NDT6</accession>
<feature type="compositionally biased region" description="Polar residues" evidence="1">
    <location>
        <begin position="128"/>
        <end position="139"/>
    </location>
</feature>
<feature type="compositionally biased region" description="Pro residues" evidence="1">
    <location>
        <begin position="291"/>
        <end position="305"/>
    </location>
</feature>
<proteinExistence type="predicted"/>
<feature type="compositionally biased region" description="Basic and acidic residues" evidence="1">
    <location>
        <begin position="107"/>
        <end position="116"/>
    </location>
</feature>
<feature type="region of interest" description="Disordered" evidence="1">
    <location>
        <begin position="242"/>
        <end position="311"/>
    </location>
</feature>
<dbReference type="PANTHER" id="PTHR33673:SF3">
    <property type="entry name" value="SUPPRESSOR SRP40-LIKE PROTEIN"/>
    <property type="match status" value="1"/>
</dbReference>
<dbReference type="Proteomes" id="UP000604825">
    <property type="component" value="Unassembled WGS sequence"/>
</dbReference>
<feature type="compositionally biased region" description="Pro residues" evidence="1">
    <location>
        <begin position="171"/>
        <end position="180"/>
    </location>
</feature>
<name>A0A811NDT6_9POAL</name>
<protein>
    <submittedName>
        <fullName evidence="2">Uncharacterized protein</fullName>
    </submittedName>
</protein>
<feature type="compositionally biased region" description="Basic and acidic residues" evidence="1">
    <location>
        <begin position="242"/>
        <end position="253"/>
    </location>
</feature>
<evidence type="ECO:0000313" key="2">
    <source>
        <dbReference type="EMBL" id="CAD6220267.1"/>
    </source>
</evidence>
<evidence type="ECO:0000256" key="1">
    <source>
        <dbReference type="SAM" id="MobiDB-lite"/>
    </source>
</evidence>
<dbReference type="EMBL" id="CAJGYO010000003">
    <property type="protein sequence ID" value="CAD6220267.1"/>
    <property type="molecule type" value="Genomic_DNA"/>
</dbReference>
<dbReference type="PANTHER" id="PTHR33673">
    <property type="entry name" value="SUPPRESSOR SRP40-LIKE PROTEIN"/>
    <property type="match status" value="1"/>
</dbReference>
<keyword evidence="3" id="KW-1185">Reference proteome</keyword>
<comment type="caution">
    <text evidence="2">The sequence shown here is derived from an EMBL/GenBank/DDBJ whole genome shotgun (WGS) entry which is preliminary data.</text>
</comment>
<sequence>MAHQQEDQNHGQVSTSPSVTPAETDNGTPADKLDKKESSSSSSNSSENLDEDDFFQIEGPTLGSTLSFADNAAISDIRKQSSSSSHPSSHAPTDPKQSPPVQAISRAPDECPDPKRIPSSVFRRSKSKSPTDWSVTSNESLFSINAGNASFSKDHFFLYGKSGELGNPNDPLAPLPPLPRLSPSSSPMRSEVATVQADAKVKPATRVGGDGDDNTDYNNSLSHRSDASTTSFAFPILAGEVRSSESLKDDPPELARQSTSQLSQQAEPLVDQEAPTVEDKALEAEQAPAQAPTPAPRPESTPQPPAATKWFPRCSCCPFCC</sequence>
<gene>
    <name evidence="2" type="ORF">NCGR_LOCUS13813</name>
</gene>
<reference evidence="2" key="1">
    <citation type="submission" date="2020-10" db="EMBL/GenBank/DDBJ databases">
        <authorList>
            <person name="Han B."/>
            <person name="Lu T."/>
            <person name="Zhao Q."/>
            <person name="Huang X."/>
            <person name="Zhao Y."/>
        </authorList>
    </citation>
    <scope>NUCLEOTIDE SEQUENCE</scope>
</reference>
<feature type="compositionally biased region" description="Polar residues" evidence="1">
    <location>
        <begin position="10"/>
        <end position="27"/>
    </location>
</feature>
<dbReference type="AlphaFoldDB" id="A0A811NDT6"/>
<feature type="compositionally biased region" description="Low complexity" evidence="1">
    <location>
        <begin position="81"/>
        <end position="90"/>
    </location>
</feature>
<dbReference type="OrthoDB" id="676141at2759"/>
<organism evidence="2 3">
    <name type="scientific">Miscanthus lutarioriparius</name>
    <dbReference type="NCBI Taxonomy" id="422564"/>
    <lineage>
        <taxon>Eukaryota</taxon>
        <taxon>Viridiplantae</taxon>
        <taxon>Streptophyta</taxon>
        <taxon>Embryophyta</taxon>
        <taxon>Tracheophyta</taxon>
        <taxon>Spermatophyta</taxon>
        <taxon>Magnoliopsida</taxon>
        <taxon>Liliopsida</taxon>
        <taxon>Poales</taxon>
        <taxon>Poaceae</taxon>
        <taxon>PACMAD clade</taxon>
        <taxon>Panicoideae</taxon>
        <taxon>Andropogonodae</taxon>
        <taxon>Andropogoneae</taxon>
        <taxon>Saccharinae</taxon>
        <taxon>Miscanthus</taxon>
    </lineage>
</organism>
<feature type="region of interest" description="Disordered" evidence="1">
    <location>
        <begin position="1"/>
        <end position="139"/>
    </location>
</feature>
<feature type="compositionally biased region" description="Polar residues" evidence="1">
    <location>
        <begin position="216"/>
        <end position="229"/>
    </location>
</feature>